<name>A0AAW0XJ62_CHEQU</name>
<comment type="catalytic activity">
    <reaction evidence="14">
        <text>13-(9Z-octadecenoyloxy)-octadecanoate + H2O = 13-hydroxy-octadecanoate + (9Z)-octadecenoate + H(+)</text>
        <dbReference type="Rhea" id="RHEA:52064"/>
        <dbReference type="ChEBI" id="CHEBI:15377"/>
        <dbReference type="ChEBI" id="CHEBI:15378"/>
        <dbReference type="ChEBI" id="CHEBI:30823"/>
        <dbReference type="ChEBI" id="CHEBI:136303"/>
        <dbReference type="ChEBI" id="CHEBI:136304"/>
    </reaction>
    <physiologicalReaction direction="left-to-right" evidence="14">
        <dbReference type="Rhea" id="RHEA:52065"/>
    </physiologicalReaction>
</comment>
<evidence type="ECO:0000256" key="16">
    <source>
        <dbReference type="ARBA" id="ARBA00049428"/>
    </source>
</evidence>
<dbReference type="AlphaFoldDB" id="A0AAW0XJ62"/>
<comment type="catalytic activity">
    <reaction evidence="7">
        <text>12-hexadecanoyloxy-octadecanoate + H2O = 12-hydroxyoctadecanoate + hexadecanoate + H(+)</text>
        <dbReference type="Rhea" id="RHEA:52056"/>
        <dbReference type="ChEBI" id="CHEBI:7896"/>
        <dbReference type="ChEBI" id="CHEBI:15377"/>
        <dbReference type="ChEBI" id="CHEBI:15378"/>
        <dbReference type="ChEBI" id="CHEBI:83677"/>
        <dbReference type="ChEBI" id="CHEBI:84201"/>
    </reaction>
    <physiologicalReaction direction="left-to-right" evidence="7">
        <dbReference type="Rhea" id="RHEA:52057"/>
    </physiologicalReaction>
</comment>
<evidence type="ECO:0000256" key="5">
    <source>
        <dbReference type="ARBA" id="ARBA00022989"/>
    </source>
</evidence>
<evidence type="ECO:0000256" key="7">
    <source>
        <dbReference type="ARBA" id="ARBA00047368"/>
    </source>
</evidence>
<dbReference type="GO" id="GO:0012505">
    <property type="term" value="C:endomembrane system"/>
    <property type="evidence" value="ECO:0007669"/>
    <property type="project" value="UniProtKB-SubCell"/>
</dbReference>
<evidence type="ECO:0000256" key="6">
    <source>
        <dbReference type="ARBA" id="ARBA00023136"/>
    </source>
</evidence>
<evidence type="ECO:0000256" key="2">
    <source>
        <dbReference type="ARBA" id="ARBA00004127"/>
    </source>
</evidence>
<evidence type="ECO:0000256" key="9">
    <source>
        <dbReference type="ARBA" id="ARBA00047863"/>
    </source>
</evidence>
<evidence type="ECO:0000256" key="4">
    <source>
        <dbReference type="ARBA" id="ARBA00022692"/>
    </source>
</evidence>
<dbReference type="InterPro" id="IPR006838">
    <property type="entry name" value="ADTRP_AIG1"/>
</dbReference>
<evidence type="ECO:0000313" key="18">
    <source>
        <dbReference type="EMBL" id="KAK8744585.1"/>
    </source>
</evidence>
<comment type="catalytic activity">
    <reaction evidence="15">
        <text>13-(9Z-hexadecenoyloxy)-octadecanoate + H2O = 13-hydroxy-octadecanoate + (9Z)-hexadecenoate + H(+)</text>
        <dbReference type="Rhea" id="RHEA:52076"/>
        <dbReference type="ChEBI" id="CHEBI:15377"/>
        <dbReference type="ChEBI" id="CHEBI:15378"/>
        <dbReference type="ChEBI" id="CHEBI:32372"/>
        <dbReference type="ChEBI" id="CHEBI:136304"/>
        <dbReference type="ChEBI" id="CHEBI:136315"/>
    </reaction>
    <physiologicalReaction direction="left-to-right" evidence="15">
        <dbReference type="Rhea" id="RHEA:52077"/>
    </physiologicalReaction>
</comment>
<evidence type="ECO:0000256" key="1">
    <source>
        <dbReference type="ARBA" id="ARBA00000923"/>
    </source>
</evidence>
<evidence type="ECO:0000256" key="15">
    <source>
        <dbReference type="ARBA" id="ARBA00049322"/>
    </source>
</evidence>
<evidence type="ECO:0000313" key="19">
    <source>
        <dbReference type="Proteomes" id="UP001445076"/>
    </source>
</evidence>
<evidence type="ECO:0000256" key="11">
    <source>
        <dbReference type="ARBA" id="ARBA00048701"/>
    </source>
</evidence>
<organism evidence="18 19">
    <name type="scientific">Cherax quadricarinatus</name>
    <name type="common">Australian red claw crayfish</name>
    <dbReference type="NCBI Taxonomy" id="27406"/>
    <lineage>
        <taxon>Eukaryota</taxon>
        <taxon>Metazoa</taxon>
        <taxon>Ecdysozoa</taxon>
        <taxon>Arthropoda</taxon>
        <taxon>Crustacea</taxon>
        <taxon>Multicrustacea</taxon>
        <taxon>Malacostraca</taxon>
        <taxon>Eumalacostraca</taxon>
        <taxon>Eucarida</taxon>
        <taxon>Decapoda</taxon>
        <taxon>Pleocyemata</taxon>
        <taxon>Astacidea</taxon>
        <taxon>Parastacoidea</taxon>
        <taxon>Parastacidae</taxon>
        <taxon>Cherax</taxon>
    </lineage>
</organism>
<keyword evidence="6 17" id="KW-0472">Membrane</keyword>
<evidence type="ECO:0000256" key="14">
    <source>
        <dbReference type="ARBA" id="ARBA00049296"/>
    </source>
</evidence>
<evidence type="ECO:0000256" key="8">
    <source>
        <dbReference type="ARBA" id="ARBA00047427"/>
    </source>
</evidence>
<dbReference type="PANTHER" id="PTHR10989">
    <property type="entry name" value="ANDROGEN-INDUCED PROTEIN 1-RELATED"/>
    <property type="match status" value="1"/>
</dbReference>
<protein>
    <submittedName>
        <fullName evidence="18">Uncharacterized protein</fullName>
    </submittedName>
</protein>
<keyword evidence="5 17" id="KW-1133">Transmembrane helix</keyword>
<dbReference type="GO" id="GO:0016020">
    <property type="term" value="C:membrane"/>
    <property type="evidence" value="ECO:0007669"/>
    <property type="project" value="InterPro"/>
</dbReference>
<evidence type="ECO:0000256" key="13">
    <source>
        <dbReference type="ARBA" id="ARBA00049221"/>
    </source>
</evidence>
<comment type="catalytic activity">
    <reaction evidence="1">
        <text>9-(9Z-hexadecenoyloxy)-octadecanoate + H2O = (9Z)-hexadecenoate + 9-hydroxy-octadecanoate + H(+)</text>
        <dbReference type="Rhea" id="RHEA:52068"/>
        <dbReference type="ChEBI" id="CHEBI:15377"/>
        <dbReference type="ChEBI" id="CHEBI:15378"/>
        <dbReference type="ChEBI" id="CHEBI:32372"/>
        <dbReference type="ChEBI" id="CHEBI:136286"/>
        <dbReference type="ChEBI" id="CHEBI:136309"/>
    </reaction>
    <physiologicalReaction direction="left-to-right" evidence="1">
        <dbReference type="Rhea" id="RHEA:52069"/>
    </physiologicalReaction>
</comment>
<comment type="caution">
    <text evidence="18">The sequence shown here is derived from an EMBL/GenBank/DDBJ whole genome shotgun (WGS) entry which is preliminary data.</text>
</comment>
<evidence type="ECO:0000256" key="12">
    <source>
        <dbReference type="ARBA" id="ARBA00048800"/>
    </source>
</evidence>
<keyword evidence="4 17" id="KW-0812">Transmembrane</keyword>
<comment type="catalytic activity">
    <reaction evidence="9">
        <text>9-hexadecanoyloxy-octadecanoate + H2O = 9-hydroxy-octadecanoate + hexadecanoate + H(+)</text>
        <dbReference type="Rhea" id="RHEA:52052"/>
        <dbReference type="ChEBI" id="CHEBI:7896"/>
        <dbReference type="ChEBI" id="CHEBI:15377"/>
        <dbReference type="ChEBI" id="CHEBI:15378"/>
        <dbReference type="ChEBI" id="CHEBI:83670"/>
        <dbReference type="ChEBI" id="CHEBI:136286"/>
    </reaction>
    <physiologicalReaction direction="left-to-right" evidence="9">
        <dbReference type="Rhea" id="RHEA:52053"/>
    </physiologicalReaction>
</comment>
<evidence type="ECO:0000256" key="17">
    <source>
        <dbReference type="SAM" id="Phobius"/>
    </source>
</evidence>
<comment type="catalytic activity">
    <reaction evidence="16">
        <text>12-(9Z-hexadecenoyloxy)-octadecanoate + H2O = 12-hydroxyoctadecanoate + (9Z)-hexadecenoate + H(+)</text>
        <dbReference type="Rhea" id="RHEA:52072"/>
        <dbReference type="ChEBI" id="CHEBI:15377"/>
        <dbReference type="ChEBI" id="CHEBI:15378"/>
        <dbReference type="ChEBI" id="CHEBI:32372"/>
        <dbReference type="ChEBI" id="CHEBI:84201"/>
        <dbReference type="ChEBI" id="CHEBI:136312"/>
    </reaction>
    <physiologicalReaction direction="left-to-right" evidence="16">
        <dbReference type="Rhea" id="RHEA:52073"/>
    </physiologicalReaction>
</comment>
<reference evidence="18 19" key="1">
    <citation type="journal article" date="2024" name="BMC Genomics">
        <title>Genome assembly of redclaw crayfish (Cherax quadricarinatus) provides insights into its immune adaptation and hypoxia tolerance.</title>
        <authorList>
            <person name="Liu Z."/>
            <person name="Zheng J."/>
            <person name="Li H."/>
            <person name="Fang K."/>
            <person name="Wang S."/>
            <person name="He J."/>
            <person name="Zhou D."/>
            <person name="Weng S."/>
            <person name="Chi M."/>
            <person name="Gu Z."/>
            <person name="He J."/>
            <person name="Li F."/>
            <person name="Wang M."/>
        </authorList>
    </citation>
    <scope>NUCLEOTIDE SEQUENCE [LARGE SCALE GENOMIC DNA]</scope>
    <source>
        <strain evidence="18">ZL_2023a</strain>
    </source>
</reference>
<comment type="catalytic activity">
    <reaction evidence="11">
        <text>12-(9Z-octadecenoyloxy)-octadecanoate + H2O = 12-hydroxyoctadecanoate + (9Z)-octadecenoate + H(+)</text>
        <dbReference type="Rhea" id="RHEA:52060"/>
        <dbReference type="ChEBI" id="CHEBI:15377"/>
        <dbReference type="ChEBI" id="CHEBI:15378"/>
        <dbReference type="ChEBI" id="CHEBI:30823"/>
        <dbReference type="ChEBI" id="CHEBI:84201"/>
        <dbReference type="ChEBI" id="CHEBI:136302"/>
    </reaction>
    <physiologicalReaction direction="left-to-right" evidence="11">
        <dbReference type="Rhea" id="RHEA:52061"/>
    </physiologicalReaction>
</comment>
<comment type="catalytic activity">
    <reaction evidence="8">
        <text>13-octadecanoyloxy-octadecanoate + H2O = 13-hydroxy-octadecanoate + octadecanoate + H(+)</text>
        <dbReference type="Rhea" id="RHEA:52084"/>
        <dbReference type="ChEBI" id="CHEBI:15377"/>
        <dbReference type="ChEBI" id="CHEBI:15378"/>
        <dbReference type="ChEBI" id="CHEBI:25629"/>
        <dbReference type="ChEBI" id="CHEBI:136304"/>
        <dbReference type="ChEBI" id="CHEBI:136335"/>
    </reaction>
    <physiologicalReaction direction="left-to-right" evidence="8">
        <dbReference type="Rhea" id="RHEA:52085"/>
    </physiologicalReaction>
</comment>
<keyword evidence="19" id="KW-1185">Reference proteome</keyword>
<sequence>HTGAVRKSAVMEFWIKLMHSGVFVCYVYGLYYDVKPPAGSEYESVFWAMGGRFKYLTFIDALLQCGFFGLCVLNDFFGSNTMTLSRQSSLQKLRDWLFTSLVFPMGVFVSFIFWALYAFDRELIFPASLDEWFPSWLNHIMHTLPVIGTILEMYMVYHFYLKGWKLYVPILVAYFLYLSWICYIAYAGGIWVYPVFEVLDFTGRTLFLAALLLPNLLFVFLGQKLHHRVWGSPKEQTKRKGKKE</sequence>
<dbReference type="EMBL" id="JARKIK010000022">
    <property type="protein sequence ID" value="KAK8744585.1"/>
    <property type="molecule type" value="Genomic_DNA"/>
</dbReference>
<comment type="catalytic activity">
    <reaction evidence="12">
        <text>9-(9Z-octadecenoyloxy)-octadecanoate + H2O = 9-hydroxy-octadecanoate + (9Z)-octadecenoate + H(+)</text>
        <dbReference type="Rhea" id="RHEA:52048"/>
        <dbReference type="ChEBI" id="CHEBI:15377"/>
        <dbReference type="ChEBI" id="CHEBI:15378"/>
        <dbReference type="ChEBI" id="CHEBI:30823"/>
        <dbReference type="ChEBI" id="CHEBI:136282"/>
        <dbReference type="ChEBI" id="CHEBI:136286"/>
    </reaction>
    <physiologicalReaction direction="left-to-right" evidence="12">
        <dbReference type="Rhea" id="RHEA:52049"/>
    </physiologicalReaction>
</comment>
<accession>A0AAW0XJ62</accession>
<feature type="transmembrane region" description="Helical" evidence="17">
    <location>
        <begin position="172"/>
        <end position="193"/>
    </location>
</feature>
<feature type="transmembrane region" description="Helical" evidence="17">
    <location>
        <begin position="139"/>
        <end position="160"/>
    </location>
</feature>
<feature type="transmembrane region" description="Helical" evidence="17">
    <location>
        <begin position="205"/>
        <end position="222"/>
    </location>
</feature>
<dbReference type="Pfam" id="PF04750">
    <property type="entry name" value="Far-17a_AIG1"/>
    <property type="match status" value="1"/>
</dbReference>
<evidence type="ECO:0000256" key="10">
    <source>
        <dbReference type="ARBA" id="ARBA00048680"/>
    </source>
</evidence>
<dbReference type="Proteomes" id="UP001445076">
    <property type="component" value="Unassembled WGS sequence"/>
</dbReference>
<proteinExistence type="inferred from homology"/>
<gene>
    <name evidence="18" type="ORF">OTU49_000881</name>
</gene>
<comment type="catalytic activity">
    <reaction evidence="10">
        <text>12-octadecanoyloxy-octadecanoate + H2O = 12-hydroxyoctadecanoate + octadecanoate + H(+)</text>
        <dbReference type="Rhea" id="RHEA:52080"/>
        <dbReference type="ChEBI" id="CHEBI:15377"/>
        <dbReference type="ChEBI" id="CHEBI:15378"/>
        <dbReference type="ChEBI" id="CHEBI:25629"/>
        <dbReference type="ChEBI" id="CHEBI:84201"/>
        <dbReference type="ChEBI" id="CHEBI:136330"/>
    </reaction>
    <physiologicalReaction direction="left-to-right" evidence="10">
        <dbReference type="Rhea" id="RHEA:52081"/>
    </physiologicalReaction>
</comment>
<comment type="subcellular location">
    <subcellularLocation>
        <location evidence="2">Endomembrane system</location>
        <topology evidence="2">Multi-pass membrane protein</topology>
    </subcellularLocation>
</comment>
<feature type="non-terminal residue" evidence="18">
    <location>
        <position position="1"/>
    </location>
</feature>
<dbReference type="PANTHER" id="PTHR10989:SF16">
    <property type="entry name" value="AT02829P-RELATED"/>
    <property type="match status" value="1"/>
</dbReference>
<comment type="catalytic activity">
    <reaction evidence="13">
        <text>9-octadecanoyloxy-octadecanoate + H2O = 9-hydroxy-octadecanoate + octadecanoate + H(+)</text>
        <dbReference type="Rhea" id="RHEA:52096"/>
        <dbReference type="ChEBI" id="CHEBI:15377"/>
        <dbReference type="ChEBI" id="CHEBI:15378"/>
        <dbReference type="ChEBI" id="CHEBI:25629"/>
        <dbReference type="ChEBI" id="CHEBI:136286"/>
        <dbReference type="ChEBI" id="CHEBI:136373"/>
    </reaction>
    <physiologicalReaction direction="left-to-right" evidence="13">
        <dbReference type="Rhea" id="RHEA:52097"/>
    </physiologicalReaction>
</comment>
<comment type="similarity">
    <text evidence="3">Belongs to the AIG1 family.</text>
</comment>
<feature type="transmembrane region" description="Helical" evidence="17">
    <location>
        <begin position="52"/>
        <end position="76"/>
    </location>
</feature>
<feature type="transmembrane region" description="Helical" evidence="17">
    <location>
        <begin position="96"/>
        <end position="119"/>
    </location>
</feature>
<feature type="transmembrane region" description="Helical" evidence="17">
    <location>
        <begin position="13"/>
        <end position="32"/>
    </location>
</feature>
<evidence type="ECO:0000256" key="3">
    <source>
        <dbReference type="ARBA" id="ARBA00009300"/>
    </source>
</evidence>